<keyword evidence="11" id="KW-1185">Reference proteome</keyword>
<evidence type="ECO:0000313" key="11">
    <source>
        <dbReference type="Proteomes" id="UP000607796"/>
    </source>
</evidence>
<sequence>MRVVALDQGTTSTRAIALNDQGHCVVLHAVAHAQRLLHGGCVEQDPAELLANLRSCADAAGPAEAIGIDNQGESCLAWDALTGEALTPVITWQDSRTLADLDRLRRHGCAGDVQARAGLPLEPYFSAAKLGWIVRNHPAAQDALRRGRLRLGTTDAFFLQHLTGRCVTDVSTASRTSLMNLRTLHWDETLCEIFGVPIQCLPEIVSTTGDFGAMNTAHGPVPVTASVVDQQAALFGFGCRNRGEAKITFGTGAFALMTTGAEIVDRPDLGLLPTVAWRRQDAPPVYAVDGGVFTASAAIDWARSLRLFDDYAELNEPAAPPAVSRGLVFVPALTGLGCPHWEPRARGLWTGLSLEHTRQDMMQSMLEGIAFRASEVIAAMDLCIPVSGDLFIDGGMSRNRYFTQFLSDVTGRVVRPAQMPELTGLGTLLLASEAEGGGMEYRPTFGCFEPRRLAKDYLDRFAAAVAVSRSAELAAP</sequence>
<accession>A0ABR9X5X1</accession>
<evidence type="ECO:0000256" key="1">
    <source>
        <dbReference type="ARBA" id="ARBA00009156"/>
    </source>
</evidence>
<dbReference type="InterPro" id="IPR018483">
    <property type="entry name" value="Carb_kinase_FGGY_CS"/>
</dbReference>
<proteinExistence type="inferred from homology"/>
<dbReference type="PANTHER" id="PTHR10196">
    <property type="entry name" value="SUGAR KINASE"/>
    <property type="match status" value="1"/>
</dbReference>
<dbReference type="InterPro" id="IPR018485">
    <property type="entry name" value="FGGY_C"/>
</dbReference>
<dbReference type="Pfam" id="PF02782">
    <property type="entry name" value="FGGY_C"/>
    <property type="match status" value="1"/>
</dbReference>
<protein>
    <recommendedName>
        <fullName evidence="6">ATP:glycerol 3-phosphotransferase</fullName>
    </recommendedName>
</protein>
<keyword evidence="4 7" id="KW-0418">Kinase</keyword>
<name>A0ABR9X5X1_9RHOB</name>
<feature type="domain" description="Carbohydrate kinase FGGY C-terminal" evidence="9">
    <location>
        <begin position="245"/>
        <end position="432"/>
    </location>
</feature>
<dbReference type="InterPro" id="IPR018484">
    <property type="entry name" value="FGGY_N"/>
</dbReference>
<dbReference type="InterPro" id="IPR000577">
    <property type="entry name" value="Carb_kinase_FGGY"/>
</dbReference>
<gene>
    <name evidence="10" type="ORF">IQ782_18480</name>
</gene>
<dbReference type="PIRSF" id="PIRSF000538">
    <property type="entry name" value="GlpK"/>
    <property type="match status" value="1"/>
</dbReference>
<dbReference type="EMBL" id="JADFFK010000014">
    <property type="protein sequence ID" value="MBE9638846.1"/>
    <property type="molecule type" value="Genomic_DNA"/>
</dbReference>
<dbReference type="InterPro" id="IPR043129">
    <property type="entry name" value="ATPase_NBD"/>
</dbReference>
<comment type="caution">
    <text evidence="10">The sequence shown here is derived from an EMBL/GenBank/DDBJ whole genome shotgun (WGS) entry which is preliminary data.</text>
</comment>
<organism evidence="10 11">
    <name type="scientific">Salipiger mangrovisoli</name>
    <dbReference type="NCBI Taxonomy" id="2865933"/>
    <lineage>
        <taxon>Bacteria</taxon>
        <taxon>Pseudomonadati</taxon>
        <taxon>Pseudomonadota</taxon>
        <taxon>Alphaproteobacteria</taxon>
        <taxon>Rhodobacterales</taxon>
        <taxon>Roseobacteraceae</taxon>
        <taxon>Salipiger</taxon>
    </lineage>
</organism>
<evidence type="ECO:0000259" key="9">
    <source>
        <dbReference type="Pfam" id="PF02782"/>
    </source>
</evidence>
<dbReference type="RefSeq" id="WP_194136138.1">
    <property type="nucleotide sequence ID" value="NZ_JADFFK010000014.1"/>
</dbReference>
<dbReference type="Gene3D" id="3.30.420.40">
    <property type="match status" value="2"/>
</dbReference>
<comment type="similarity">
    <text evidence="1 7">Belongs to the FGGY kinase family.</text>
</comment>
<dbReference type="GO" id="GO:0016301">
    <property type="term" value="F:kinase activity"/>
    <property type="evidence" value="ECO:0007669"/>
    <property type="project" value="UniProtKB-KW"/>
</dbReference>
<evidence type="ECO:0000259" key="8">
    <source>
        <dbReference type="Pfam" id="PF00370"/>
    </source>
</evidence>
<evidence type="ECO:0000256" key="5">
    <source>
        <dbReference type="ARBA" id="ARBA00022840"/>
    </source>
</evidence>
<keyword evidence="5" id="KW-0067">ATP-binding</keyword>
<evidence type="ECO:0000256" key="4">
    <source>
        <dbReference type="ARBA" id="ARBA00022777"/>
    </source>
</evidence>
<keyword evidence="3" id="KW-0547">Nucleotide-binding</keyword>
<evidence type="ECO:0000313" key="10">
    <source>
        <dbReference type="EMBL" id="MBE9638846.1"/>
    </source>
</evidence>
<evidence type="ECO:0000256" key="7">
    <source>
        <dbReference type="RuleBase" id="RU003733"/>
    </source>
</evidence>
<dbReference type="PROSITE" id="PS00445">
    <property type="entry name" value="FGGY_KINASES_2"/>
    <property type="match status" value="1"/>
</dbReference>
<evidence type="ECO:0000256" key="3">
    <source>
        <dbReference type="ARBA" id="ARBA00022741"/>
    </source>
</evidence>
<dbReference type="SUPFAM" id="SSF53067">
    <property type="entry name" value="Actin-like ATPase domain"/>
    <property type="match status" value="2"/>
</dbReference>
<dbReference type="Proteomes" id="UP000607796">
    <property type="component" value="Unassembled WGS sequence"/>
</dbReference>
<dbReference type="PANTHER" id="PTHR10196:SF69">
    <property type="entry name" value="GLYCEROL KINASE"/>
    <property type="match status" value="1"/>
</dbReference>
<evidence type="ECO:0000256" key="6">
    <source>
        <dbReference type="ARBA" id="ARBA00043149"/>
    </source>
</evidence>
<evidence type="ECO:0000256" key="2">
    <source>
        <dbReference type="ARBA" id="ARBA00022679"/>
    </source>
</evidence>
<feature type="domain" description="Carbohydrate kinase FGGY N-terminal" evidence="8">
    <location>
        <begin position="3"/>
        <end position="236"/>
    </location>
</feature>
<reference evidence="10 11" key="1">
    <citation type="journal article" date="2021" name="Int. J. Syst. Evol. Microbiol.">
        <title>Salipiger mangrovisoli sp. nov., isolated from mangrove soil and the proposal for the reclassification of Paraphaeobacter pallidus as Salipiger pallidus comb. nov.</title>
        <authorList>
            <person name="Du J."/>
            <person name="Liu Y."/>
            <person name="Pei T."/>
            <person name="Deng M.R."/>
            <person name="Zhu H."/>
        </authorList>
    </citation>
    <scope>NUCLEOTIDE SEQUENCE [LARGE SCALE GENOMIC DNA]</scope>
    <source>
        <strain evidence="10 11">6D45A</strain>
    </source>
</reference>
<dbReference type="Pfam" id="PF00370">
    <property type="entry name" value="FGGY_N"/>
    <property type="match status" value="1"/>
</dbReference>
<keyword evidence="2 7" id="KW-0808">Transferase</keyword>